<sequence>MPSFCSFLVFEPSQADLVMSLCRCIGWNVRFIPDPSKRFKFHKHGDSEVSLPGALADFGALGVSESHGQLLVVEAERTEANNIIQLIHAAGVVIDGFPDQKVGDPSAFEIPDDASEQASIFENIFQTTGFFERFSFKAQRPVAIAMAAKAWSNRRTVYAIHKVAKSYETEAITPWSAHPRYGQIFEKHSGEFSDHVRSSIAINLAFSAIEEMKLEVKSSREIPRWLDNKKYTWNPAVLDDISSRLEKAGIDPEKTVNWVVRGDTTEVAMQPVRDRFSTYSDGQKVRDIELSLPDAIHACTYFRNSMTAHAFGKETPLLWPYEVYNVQQVARFLVLSTCGLFNVWTEGLLTETAGRKSAPAPSGVC</sequence>
<reference evidence="1" key="1">
    <citation type="journal article" date="2013" name="Genome Biol.">
        <title>Comparative genomics of the core and accessory genomes of 48 Sinorhizobium strains comprising five genospecies.</title>
        <authorList>
            <person name="Sugawara M."/>
            <person name="Epstein B."/>
            <person name="Badgley B.D."/>
            <person name="Unno T."/>
            <person name="Xu L."/>
            <person name="Reese J."/>
            <person name="Gyaneshwar P."/>
            <person name="Denny R."/>
            <person name="Mudge J."/>
            <person name="Bharti A.K."/>
            <person name="Farmer A.D."/>
            <person name="May G.D."/>
            <person name="Woodward J.E."/>
            <person name="Medigue C."/>
            <person name="Vallenet D."/>
            <person name="Lajus A."/>
            <person name="Rouy Z."/>
            <person name="Martinez-Vaz B."/>
            <person name="Tiffin P."/>
            <person name="Young N.D."/>
            <person name="Sadowsky M.J."/>
        </authorList>
    </citation>
    <scope>NUCLEOTIDE SEQUENCE</scope>
    <source>
        <strain evidence="1">M30</strain>
    </source>
</reference>
<protein>
    <submittedName>
        <fullName evidence="1">Uncharacterized protein</fullName>
    </submittedName>
</protein>
<name>A0A6A7ZM39_RHIML</name>
<comment type="caution">
    <text evidence="1">The sequence shown here is derived from an EMBL/GenBank/DDBJ whole genome shotgun (WGS) entry which is preliminary data.</text>
</comment>
<organism evidence="1">
    <name type="scientific">Rhizobium meliloti</name>
    <name type="common">Ensifer meliloti</name>
    <name type="synonym">Sinorhizobium meliloti</name>
    <dbReference type="NCBI Taxonomy" id="382"/>
    <lineage>
        <taxon>Bacteria</taxon>
        <taxon>Pseudomonadati</taxon>
        <taxon>Pseudomonadota</taxon>
        <taxon>Alphaproteobacteria</taxon>
        <taxon>Hyphomicrobiales</taxon>
        <taxon>Rhizobiaceae</taxon>
        <taxon>Sinorhizobium/Ensifer group</taxon>
        <taxon>Sinorhizobium</taxon>
    </lineage>
</organism>
<accession>A0A6A7ZM39</accession>
<dbReference type="RefSeq" id="WP_153317904.1">
    <property type="nucleotide sequence ID" value="NZ_WISP01000027.1"/>
</dbReference>
<dbReference type="EMBL" id="WISP01000027">
    <property type="protein sequence ID" value="MQW02792.1"/>
    <property type="molecule type" value="Genomic_DNA"/>
</dbReference>
<evidence type="ECO:0000313" key="1">
    <source>
        <dbReference type="EMBL" id="MQW02792.1"/>
    </source>
</evidence>
<proteinExistence type="predicted"/>
<dbReference type="AlphaFoldDB" id="A0A6A7ZM39"/>
<gene>
    <name evidence="1" type="ORF">GHK45_02795</name>
</gene>